<dbReference type="InterPro" id="IPR052897">
    <property type="entry name" value="Sec-Metab_Biosynth_Hydrolase"/>
</dbReference>
<reference evidence="3" key="1">
    <citation type="journal article" date="2017" name="Genome Biol.">
        <title>Comparative genomics reveals high biological diversity and specific adaptations in the industrially and medically important fungal genus Aspergillus.</title>
        <authorList>
            <person name="de Vries R.P."/>
            <person name="Riley R."/>
            <person name="Wiebenga A."/>
            <person name="Aguilar-Osorio G."/>
            <person name="Amillis S."/>
            <person name="Uchima C.A."/>
            <person name="Anderluh G."/>
            <person name="Asadollahi M."/>
            <person name="Askin M."/>
            <person name="Barry K."/>
            <person name="Battaglia E."/>
            <person name="Bayram O."/>
            <person name="Benocci T."/>
            <person name="Braus-Stromeyer S.A."/>
            <person name="Caldana C."/>
            <person name="Canovas D."/>
            <person name="Cerqueira G.C."/>
            <person name="Chen F."/>
            <person name="Chen W."/>
            <person name="Choi C."/>
            <person name="Clum A."/>
            <person name="Dos Santos R.A."/>
            <person name="Damasio A.R."/>
            <person name="Diallinas G."/>
            <person name="Emri T."/>
            <person name="Fekete E."/>
            <person name="Flipphi M."/>
            <person name="Freyberg S."/>
            <person name="Gallo A."/>
            <person name="Gournas C."/>
            <person name="Habgood R."/>
            <person name="Hainaut M."/>
            <person name="Harispe M.L."/>
            <person name="Henrissat B."/>
            <person name="Hilden K.S."/>
            <person name="Hope R."/>
            <person name="Hossain A."/>
            <person name="Karabika E."/>
            <person name="Karaffa L."/>
            <person name="Karanyi Z."/>
            <person name="Krasevec N."/>
            <person name="Kuo A."/>
            <person name="Kusch H."/>
            <person name="LaButti K."/>
            <person name="Lagendijk E.L."/>
            <person name="Lapidus A."/>
            <person name="Levasseur A."/>
            <person name="Lindquist E."/>
            <person name="Lipzen A."/>
            <person name="Logrieco A.F."/>
            <person name="MacCabe A."/>
            <person name="Maekelae M.R."/>
            <person name="Malavazi I."/>
            <person name="Melin P."/>
            <person name="Meyer V."/>
            <person name="Mielnichuk N."/>
            <person name="Miskei M."/>
            <person name="Molnar A.P."/>
            <person name="Mule G."/>
            <person name="Ngan C.Y."/>
            <person name="Orejas M."/>
            <person name="Orosz E."/>
            <person name="Ouedraogo J.P."/>
            <person name="Overkamp K.M."/>
            <person name="Park H.-S."/>
            <person name="Perrone G."/>
            <person name="Piumi F."/>
            <person name="Punt P.J."/>
            <person name="Ram A.F."/>
            <person name="Ramon A."/>
            <person name="Rauscher S."/>
            <person name="Record E."/>
            <person name="Riano-Pachon D.M."/>
            <person name="Robert V."/>
            <person name="Roehrig J."/>
            <person name="Ruller R."/>
            <person name="Salamov A."/>
            <person name="Salih N.S."/>
            <person name="Samson R.A."/>
            <person name="Sandor E."/>
            <person name="Sanguinetti M."/>
            <person name="Schuetze T."/>
            <person name="Sepcic K."/>
            <person name="Shelest E."/>
            <person name="Sherlock G."/>
            <person name="Sophianopoulou V."/>
            <person name="Squina F.M."/>
            <person name="Sun H."/>
            <person name="Susca A."/>
            <person name="Todd R.B."/>
            <person name="Tsang A."/>
            <person name="Unkles S.E."/>
            <person name="van de Wiele N."/>
            <person name="van Rossen-Uffink D."/>
            <person name="Oliveira J.V."/>
            <person name="Vesth T.C."/>
            <person name="Visser J."/>
            <person name="Yu J.-H."/>
            <person name="Zhou M."/>
            <person name="Andersen M.R."/>
            <person name="Archer D.B."/>
            <person name="Baker S.E."/>
            <person name="Benoit I."/>
            <person name="Brakhage A.A."/>
            <person name="Braus G.H."/>
            <person name="Fischer R."/>
            <person name="Frisvad J.C."/>
            <person name="Goldman G.H."/>
            <person name="Houbraken J."/>
            <person name="Oakley B."/>
            <person name="Pocsi I."/>
            <person name="Scazzocchio C."/>
            <person name="Seiboth B."/>
            <person name="vanKuyk P.A."/>
            <person name="Wortman J."/>
            <person name="Dyer P.S."/>
            <person name="Grigoriev I.V."/>
        </authorList>
    </citation>
    <scope>NUCLEOTIDE SEQUENCE [LARGE SCALE GENOMIC DNA]</scope>
    <source>
        <strain evidence="3">ITEM 5010</strain>
    </source>
</reference>
<protein>
    <recommendedName>
        <fullName evidence="1">AB hydrolase-1 domain-containing protein</fullName>
    </recommendedName>
</protein>
<dbReference type="OrthoDB" id="1263307at2759"/>
<dbReference type="Gene3D" id="3.40.50.1820">
    <property type="entry name" value="alpha/beta hydrolase"/>
    <property type="match status" value="1"/>
</dbReference>
<evidence type="ECO:0000259" key="1">
    <source>
        <dbReference type="Pfam" id="PF12697"/>
    </source>
</evidence>
<dbReference type="STRING" id="602072.A0A1R3RSY9"/>
<dbReference type="InterPro" id="IPR000073">
    <property type="entry name" value="AB_hydrolase_1"/>
</dbReference>
<name>A0A1R3RSY9_ASPC5</name>
<dbReference type="VEuPathDB" id="FungiDB:ASPCADRAFT_45634"/>
<feature type="domain" description="AB hydrolase-1" evidence="1">
    <location>
        <begin position="6"/>
        <end position="237"/>
    </location>
</feature>
<dbReference type="OMA" id="WASEMTH"/>
<evidence type="ECO:0000313" key="3">
    <source>
        <dbReference type="Proteomes" id="UP000188318"/>
    </source>
</evidence>
<dbReference type="SUPFAM" id="SSF53474">
    <property type="entry name" value="alpha/beta-Hydrolases"/>
    <property type="match status" value="1"/>
</dbReference>
<dbReference type="PANTHER" id="PTHR37017">
    <property type="entry name" value="AB HYDROLASE-1 DOMAIN-CONTAINING PROTEIN-RELATED"/>
    <property type="match status" value="1"/>
</dbReference>
<organism evidence="2 3">
    <name type="scientific">Aspergillus carbonarius (strain ITEM 5010)</name>
    <dbReference type="NCBI Taxonomy" id="602072"/>
    <lineage>
        <taxon>Eukaryota</taxon>
        <taxon>Fungi</taxon>
        <taxon>Dikarya</taxon>
        <taxon>Ascomycota</taxon>
        <taxon>Pezizomycotina</taxon>
        <taxon>Eurotiomycetes</taxon>
        <taxon>Eurotiomycetidae</taxon>
        <taxon>Eurotiales</taxon>
        <taxon>Aspergillaceae</taxon>
        <taxon>Aspergillus</taxon>
        <taxon>Aspergillus subgen. Circumdati</taxon>
    </lineage>
</organism>
<dbReference type="EMBL" id="KV907497">
    <property type="protein sequence ID" value="OOF97582.1"/>
    <property type="molecule type" value="Genomic_DNA"/>
</dbReference>
<sequence length="250" mass="27479">MTSPTVIFSHGAWISPQFFETIQSRLNKLGYPTECPAHPSVGAEPPSKVLADDVVSFRHVLTNRADEGKDLIVVAHSYGGVVVSNAVKGLDKASRAKDSKRGGIIQVVYMGSFALDQGQSLLGVLGGSYPPWWRVEVGDYIYPDNTGNVGFQDLPVEEQNQWRALERHICRAVIEGEVANEPWMEGIPCAYIICEQDLAIPPALQEVFAAKIAGPENTYRLPTSHSPFLSAPDRVERVLVDIIEKRLARV</sequence>
<accession>A0A1R3RSY9</accession>
<dbReference type="AlphaFoldDB" id="A0A1R3RSY9"/>
<gene>
    <name evidence="2" type="ORF">ASPCADRAFT_45634</name>
</gene>
<dbReference type="Proteomes" id="UP000188318">
    <property type="component" value="Unassembled WGS sequence"/>
</dbReference>
<evidence type="ECO:0000313" key="2">
    <source>
        <dbReference type="EMBL" id="OOF97582.1"/>
    </source>
</evidence>
<dbReference type="PANTHER" id="PTHR37017:SF11">
    <property type="entry name" value="ESTERASE_LIPASE_THIOESTERASE DOMAIN-CONTAINING PROTEIN"/>
    <property type="match status" value="1"/>
</dbReference>
<dbReference type="InterPro" id="IPR029058">
    <property type="entry name" value="AB_hydrolase_fold"/>
</dbReference>
<keyword evidence="3" id="KW-1185">Reference proteome</keyword>
<proteinExistence type="predicted"/>
<dbReference type="Pfam" id="PF12697">
    <property type="entry name" value="Abhydrolase_6"/>
    <property type="match status" value="1"/>
</dbReference>